<protein>
    <submittedName>
        <fullName evidence="1">Winged helix-turn-helix DNA-binding</fullName>
    </submittedName>
</protein>
<proteinExistence type="predicted"/>
<dbReference type="EMBL" id="FOCX01000009">
    <property type="protein sequence ID" value="SEO18578.1"/>
    <property type="molecule type" value="Genomic_DNA"/>
</dbReference>
<organism evidence="1 2">
    <name type="scientific">Halorientalis persicus</name>
    <dbReference type="NCBI Taxonomy" id="1367881"/>
    <lineage>
        <taxon>Archaea</taxon>
        <taxon>Methanobacteriati</taxon>
        <taxon>Methanobacteriota</taxon>
        <taxon>Stenosarchaea group</taxon>
        <taxon>Halobacteria</taxon>
        <taxon>Halobacteriales</taxon>
        <taxon>Haloarculaceae</taxon>
        <taxon>Halorientalis</taxon>
    </lineage>
</organism>
<dbReference type="Proteomes" id="UP000198775">
    <property type="component" value="Unassembled WGS sequence"/>
</dbReference>
<name>A0A1H8MMV0_9EURY</name>
<dbReference type="CDD" id="cd00090">
    <property type="entry name" value="HTH_ARSR"/>
    <property type="match status" value="1"/>
</dbReference>
<dbReference type="AlphaFoldDB" id="A0A1H8MMV0"/>
<dbReference type="Pfam" id="PF13412">
    <property type="entry name" value="HTH_24"/>
    <property type="match status" value="1"/>
</dbReference>
<sequence>MDLLDMSTCDTEGVSDLAPSAKLVYKVLEYNGELTQKQIAEKSLLSPRTVRYALNELESAGVVEDDIYFADARQRLYRLTESDATGSE</sequence>
<keyword evidence="1" id="KW-0238">DNA-binding</keyword>
<dbReference type="InterPro" id="IPR036390">
    <property type="entry name" value="WH_DNA-bd_sf"/>
</dbReference>
<gene>
    <name evidence="1" type="ORF">SAMN05216388_100953</name>
</gene>
<accession>A0A1H8MMV0</accession>
<dbReference type="InterPro" id="IPR011991">
    <property type="entry name" value="ArsR-like_HTH"/>
</dbReference>
<dbReference type="GO" id="GO:0003677">
    <property type="term" value="F:DNA binding"/>
    <property type="evidence" value="ECO:0007669"/>
    <property type="project" value="UniProtKB-KW"/>
</dbReference>
<keyword evidence="2" id="KW-1185">Reference proteome</keyword>
<evidence type="ECO:0000313" key="2">
    <source>
        <dbReference type="Proteomes" id="UP000198775"/>
    </source>
</evidence>
<dbReference type="Gene3D" id="1.10.10.10">
    <property type="entry name" value="Winged helix-like DNA-binding domain superfamily/Winged helix DNA-binding domain"/>
    <property type="match status" value="1"/>
</dbReference>
<evidence type="ECO:0000313" key="1">
    <source>
        <dbReference type="EMBL" id="SEO18578.1"/>
    </source>
</evidence>
<dbReference type="SUPFAM" id="SSF46785">
    <property type="entry name" value="Winged helix' DNA-binding domain"/>
    <property type="match status" value="1"/>
</dbReference>
<reference evidence="2" key="1">
    <citation type="submission" date="2016-10" db="EMBL/GenBank/DDBJ databases">
        <authorList>
            <person name="Varghese N."/>
            <person name="Submissions S."/>
        </authorList>
    </citation>
    <scope>NUCLEOTIDE SEQUENCE [LARGE SCALE GENOMIC DNA]</scope>
    <source>
        <strain evidence="2">IBRC-M 10043</strain>
    </source>
</reference>
<dbReference type="InterPro" id="IPR036388">
    <property type="entry name" value="WH-like_DNA-bd_sf"/>
</dbReference>